<dbReference type="SUPFAM" id="SSF51569">
    <property type="entry name" value="Aldolase"/>
    <property type="match status" value="1"/>
</dbReference>
<dbReference type="EC" id="2.5.1.55" evidence="5"/>
<evidence type="ECO:0000313" key="10">
    <source>
        <dbReference type="EMBL" id="MFD2788916.1"/>
    </source>
</evidence>
<dbReference type="RefSeq" id="WP_251809209.1">
    <property type="nucleotide sequence ID" value="NZ_CP166679.1"/>
</dbReference>
<comment type="subcellular location">
    <subcellularLocation>
        <location evidence="1">Cytoplasm</location>
    </subcellularLocation>
</comment>
<evidence type="ECO:0000256" key="5">
    <source>
        <dbReference type="ARBA" id="ARBA00012693"/>
    </source>
</evidence>
<evidence type="ECO:0000256" key="7">
    <source>
        <dbReference type="ARBA" id="ARBA00022679"/>
    </source>
</evidence>
<name>A0ABW5VD42_9FLAO</name>
<dbReference type="InterPro" id="IPR006218">
    <property type="entry name" value="DAHP1/KDSA"/>
</dbReference>
<dbReference type="NCBIfam" id="TIGR01362">
    <property type="entry name" value="KDO8P_synth"/>
    <property type="match status" value="1"/>
</dbReference>
<evidence type="ECO:0000256" key="3">
    <source>
        <dbReference type="ARBA" id="ARBA00004845"/>
    </source>
</evidence>
<dbReference type="Pfam" id="PF00793">
    <property type="entry name" value="DAHP_synth_1"/>
    <property type="match status" value="1"/>
</dbReference>
<comment type="catalytic activity">
    <reaction evidence="8">
        <text>D-arabinose 5-phosphate + phosphoenolpyruvate + H2O = 3-deoxy-alpha-D-manno-2-octulosonate-8-phosphate + phosphate</text>
        <dbReference type="Rhea" id="RHEA:14053"/>
        <dbReference type="ChEBI" id="CHEBI:15377"/>
        <dbReference type="ChEBI" id="CHEBI:43474"/>
        <dbReference type="ChEBI" id="CHEBI:57693"/>
        <dbReference type="ChEBI" id="CHEBI:58702"/>
        <dbReference type="ChEBI" id="CHEBI:85985"/>
        <dbReference type="EC" id="2.5.1.55"/>
    </reaction>
</comment>
<dbReference type="GO" id="GO:0008676">
    <property type="term" value="F:3-deoxy-8-phosphooctulonate synthase activity"/>
    <property type="evidence" value="ECO:0007669"/>
    <property type="project" value="UniProtKB-EC"/>
</dbReference>
<accession>A0ABW5VD42</accession>
<feature type="domain" description="DAHP synthetase I/KDSA" evidence="9">
    <location>
        <begin position="9"/>
        <end position="265"/>
    </location>
</feature>
<comment type="caution">
    <text evidence="10">The sequence shown here is derived from an EMBL/GenBank/DDBJ whole genome shotgun (WGS) entry which is preliminary data.</text>
</comment>
<dbReference type="EMBL" id="JBHUOK010000008">
    <property type="protein sequence ID" value="MFD2788916.1"/>
    <property type="molecule type" value="Genomic_DNA"/>
</dbReference>
<sequence length="272" mass="30013">MDLALIPQIKHHQSNNFFLLCGPCAIEGEDMAMRIAERVVTITDKLNIPYVFKGSFKKANRSRVDSFTGIGDEKALKILRKVSETFKVPTITDIHEISDAKMAAEYVDILQIPAFLVRQTDLVVAAAETGKVINLKKGQFMSPESMKHAVQKVLDSNNGQVMVTDRGTMFGYQDMIVDFRGIPTMKQFAPVVLDVTHSLQQPNQSSGVTGGRPDMIETIARAGIVTGVDGIFMETHFDPANAKSDGANMLHLDYLEKLLTNLTAIRKTVNSL</sequence>
<comment type="similarity">
    <text evidence="4">Belongs to the KdsA family.</text>
</comment>
<reference evidence="11" key="1">
    <citation type="journal article" date="2019" name="Int. J. Syst. Evol. Microbiol.">
        <title>The Global Catalogue of Microorganisms (GCM) 10K type strain sequencing project: providing services to taxonomists for standard genome sequencing and annotation.</title>
        <authorList>
            <consortium name="The Broad Institute Genomics Platform"/>
            <consortium name="The Broad Institute Genome Sequencing Center for Infectious Disease"/>
            <person name="Wu L."/>
            <person name="Ma J."/>
        </authorList>
    </citation>
    <scope>NUCLEOTIDE SEQUENCE [LARGE SCALE GENOMIC DNA]</scope>
    <source>
        <strain evidence="11">KCTC 52924</strain>
    </source>
</reference>
<comment type="pathway">
    <text evidence="3">Carbohydrate biosynthesis; 3-deoxy-D-manno-octulosonate biosynthesis; 3-deoxy-D-manno-octulosonate from D-ribulose 5-phosphate: step 2/3.</text>
</comment>
<proteinExistence type="inferred from homology"/>
<gene>
    <name evidence="10" type="primary">kdsA</name>
    <name evidence="10" type="ORF">ACFS1K_03995</name>
</gene>
<organism evidence="10 11">
    <name type="scientific">Arenibacter antarcticus</name>
    <dbReference type="NCBI Taxonomy" id="2040469"/>
    <lineage>
        <taxon>Bacteria</taxon>
        <taxon>Pseudomonadati</taxon>
        <taxon>Bacteroidota</taxon>
        <taxon>Flavobacteriia</taxon>
        <taxon>Flavobacteriales</taxon>
        <taxon>Flavobacteriaceae</taxon>
        <taxon>Arenibacter</taxon>
    </lineage>
</organism>
<evidence type="ECO:0000256" key="6">
    <source>
        <dbReference type="ARBA" id="ARBA00022490"/>
    </source>
</evidence>
<evidence type="ECO:0000256" key="2">
    <source>
        <dbReference type="ARBA" id="ARBA00004756"/>
    </source>
</evidence>
<comment type="pathway">
    <text evidence="2">Bacterial outer membrane biogenesis; lipopolysaccharide biosynthesis.</text>
</comment>
<dbReference type="PANTHER" id="PTHR21057">
    <property type="entry name" value="PHOSPHO-2-DEHYDRO-3-DEOXYHEPTONATE ALDOLASE"/>
    <property type="match status" value="1"/>
</dbReference>
<evidence type="ECO:0000313" key="11">
    <source>
        <dbReference type="Proteomes" id="UP001597532"/>
    </source>
</evidence>
<evidence type="ECO:0000256" key="8">
    <source>
        <dbReference type="ARBA" id="ARBA00049112"/>
    </source>
</evidence>
<evidence type="ECO:0000256" key="1">
    <source>
        <dbReference type="ARBA" id="ARBA00004496"/>
    </source>
</evidence>
<dbReference type="Gene3D" id="3.20.20.70">
    <property type="entry name" value="Aldolase class I"/>
    <property type="match status" value="1"/>
</dbReference>
<evidence type="ECO:0000259" key="9">
    <source>
        <dbReference type="Pfam" id="PF00793"/>
    </source>
</evidence>
<keyword evidence="7 10" id="KW-0808">Transferase</keyword>
<dbReference type="Proteomes" id="UP001597532">
    <property type="component" value="Unassembled WGS sequence"/>
</dbReference>
<evidence type="ECO:0000256" key="4">
    <source>
        <dbReference type="ARBA" id="ARBA00010499"/>
    </source>
</evidence>
<keyword evidence="6" id="KW-0963">Cytoplasm</keyword>
<dbReference type="NCBIfam" id="NF003543">
    <property type="entry name" value="PRK05198.1"/>
    <property type="match status" value="1"/>
</dbReference>
<protein>
    <recommendedName>
        <fullName evidence="5">3-deoxy-8-phosphooctulonate synthase</fullName>
        <ecNumber evidence="5">2.5.1.55</ecNumber>
    </recommendedName>
</protein>
<dbReference type="InterPro" id="IPR006269">
    <property type="entry name" value="KDO8P_synthase"/>
</dbReference>
<dbReference type="InterPro" id="IPR013785">
    <property type="entry name" value="Aldolase_TIM"/>
</dbReference>
<keyword evidence="11" id="KW-1185">Reference proteome</keyword>